<feature type="transmembrane region" description="Helical" evidence="1">
    <location>
        <begin position="115"/>
        <end position="137"/>
    </location>
</feature>
<sequence>MYSDIAAVLATSLWAGVVLGVSFVAQPAKFSTPGLARPIALATGRQMFQATQVLESCLSILAITLLMITGSRLRWPTFSAGAILVLQILVLMPPLSERVNARLTGKTLAASPWHALFGISEVLKFLLLLTAAICSLLHTSASQQ</sequence>
<organism evidence="2 3">
    <name type="scientific">Duganella flavida</name>
    <dbReference type="NCBI Taxonomy" id="2692175"/>
    <lineage>
        <taxon>Bacteria</taxon>
        <taxon>Pseudomonadati</taxon>
        <taxon>Pseudomonadota</taxon>
        <taxon>Betaproteobacteria</taxon>
        <taxon>Burkholderiales</taxon>
        <taxon>Oxalobacteraceae</taxon>
        <taxon>Telluria group</taxon>
        <taxon>Duganella</taxon>
    </lineage>
</organism>
<dbReference type="RefSeq" id="WP_161006133.1">
    <property type="nucleotide sequence ID" value="NZ_WWCN01000004.1"/>
</dbReference>
<keyword evidence="3" id="KW-1185">Reference proteome</keyword>
<proteinExistence type="predicted"/>
<evidence type="ECO:0000313" key="2">
    <source>
        <dbReference type="EMBL" id="MYM22634.1"/>
    </source>
</evidence>
<gene>
    <name evidence="2" type="ORF">GTP46_08245</name>
</gene>
<evidence type="ECO:0000256" key="1">
    <source>
        <dbReference type="SAM" id="Phobius"/>
    </source>
</evidence>
<name>A0A6L8K9Y0_9BURK</name>
<dbReference type="Proteomes" id="UP000479335">
    <property type="component" value="Unassembled WGS sequence"/>
</dbReference>
<feature type="transmembrane region" description="Helical" evidence="1">
    <location>
        <begin position="75"/>
        <end position="95"/>
    </location>
</feature>
<evidence type="ECO:0008006" key="4">
    <source>
        <dbReference type="Google" id="ProtNLM"/>
    </source>
</evidence>
<reference evidence="2 3" key="1">
    <citation type="submission" date="2019-12" db="EMBL/GenBank/DDBJ databases">
        <title>Novel species isolated from a subtropical stream in China.</title>
        <authorList>
            <person name="Lu H."/>
        </authorList>
    </citation>
    <scope>NUCLEOTIDE SEQUENCE [LARGE SCALE GENOMIC DNA]</scope>
    <source>
        <strain evidence="2 3">FT135W</strain>
    </source>
</reference>
<keyword evidence="1" id="KW-0472">Membrane</keyword>
<keyword evidence="1" id="KW-1133">Transmembrane helix</keyword>
<feature type="transmembrane region" description="Helical" evidence="1">
    <location>
        <begin position="51"/>
        <end position="68"/>
    </location>
</feature>
<evidence type="ECO:0000313" key="3">
    <source>
        <dbReference type="Proteomes" id="UP000479335"/>
    </source>
</evidence>
<dbReference type="AlphaFoldDB" id="A0A6L8K9Y0"/>
<comment type="caution">
    <text evidence="2">The sequence shown here is derived from an EMBL/GenBank/DDBJ whole genome shotgun (WGS) entry which is preliminary data.</text>
</comment>
<dbReference type="EMBL" id="WWCN01000004">
    <property type="protein sequence ID" value="MYM22634.1"/>
    <property type="molecule type" value="Genomic_DNA"/>
</dbReference>
<protein>
    <recommendedName>
        <fullName evidence="4">DUF4149 domain-containing protein</fullName>
    </recommendedName>
</protein>
<accession>A0A6L8K9Y0</accession>
<keyword evidence="1" id="KW-0812">Transmembrane</keyword>